<dbReference type="AlphaFoldDB" id="A0A364K6N4"/>
<dbReference type="GO" id="GO:0009307">
    <property type="term" value="P:DNA restriction-modification system"/>
    <property type="evidence" value="ECO:0007669"/>
    <property type="project" value="UniProtKB-KW"/>
</dbReference>
<evidence type="ECO:0000313" key="5">
    <source>
        <dbReference type="Proteomes" id="UP000251213"/>
    </source>
</evidence>
<keyword evidence="3" id="KW-0680">Restriction system</keyword>
<organism evidence="4 5">
    <name type="scientific">Thermoflavimicrobium daqui</name>
    <dbReference type="NCBI Taxonomy" id="2137476"/>
    <lineage>
        <taxon>Bacteria</taxon>
        <taxon>Bacillati</taxon>
        <taxon>Bacillota</taxon>
        <taxon>Bacilli</taxon>
        <taxon>Bacillales</taxon>
        <taxon>Thermoactinomycetaceae</taxon>
        <taxon>Thermoflavimicrobium</taxon>
    </lineage>
</organism>
<protein>
    <submittedName>
        <fullName evidence="4">Uncharacterized protein</fullName>
    </submittedName>
</protein>
<dbReference type="GO" id="GO:0008168">
    <property type="term" value="F:methyltransferase activity"/>
    <property type="evidence" value="ECO:0007669"/>
    <property type="project" value="UniProtKB-KW"/>
</dbReference>
<keyword evidence="5" id="KW-1185">Reference proteome</keyword>
<dbReference type="OrthoDB" id="9813719at2"/>
<dbReference type="EMBL" id="QJKK01000003">
    <property type="protein sequence ID" value="RAL25954.1"/>
    <property type="molecule type" value="Genomic_DNA"/>
</dbReference>
<dbReference type="InterPro" id="IPR001525">
    <property type="entry name" value="C5_MeTfrase"/>
</dbReference>
<dbReference type="Gene3D" id="3.40.50.150">
    <property type="entry name" value="Vaccinia Virus protein VP39"/>
    <property type="match status" value="1"/>
</dbReference>
<dbReference type="Pfam" id="PF00145">
    <property type="entry name" value="DNA_methylase"/>
    <property type="match status" value="1"/>
</dbReference>
<evidence type="ECO:0000256" key="3">
    <source>
        <dbReference type="ARBA" id="ARBA00022747"/>
    </source>
</evidence>
<keyword evidence="2" id="KW-0808">Transferase</keyword>
<sequence>MNFVAGKQRGKADHRHLWPEMFWIIRDLKLTWVLGENVTGIIKLALDDMLSDLESEG</sequence>
<gene>
    <name evidence="4" type="ORF">DL897_07755</name>
</gene>
<reference evidence="4 5" key="1">
    <citation type="submission" date="2018-06" db="EMBL/GenBank/DDBJ databases">
        <title>Thermoflavimicrobium daqus sp. nov., a thermophilic microbe isolated from Moutai-flavour Daqu.</title>
        <authorList>
            <person name="Wang X."/>
            <person name="Zhou H."/>
        </authorList>
    </citation>
    <scope>NUCLEOTIDE SEQUENCE [LARGE SCALE GENOMIC DNA]</scope>
    <source>
        <strain evidence="4 5">FBKL4.011</strain>
    </source>
</reference>
<dbReference type="InterPro" id="IPR029063">
    <property type="entry name" value="SAM-dependent_MTases_sf"/>
</dbReference>
<accession>A0A364K6N4</accession>
<evidence type="ECO:0000256" key="2">
    <source>
        <dbReference type="ARBA" id="ARBA00022679"/>
    </source>
</evidence>
<dbReference type="SUPFAM" id="SSF53335">
    <property type="entry name" value="S-adenosyl-L-methionine-dependent methyltransferases"/>
    <property type="match status" value="1"/>
</dbReference>
<comment type="caution">
    <text evidence="4">The sequence shown here is derived from an EMBL/GenBank/DDBJ whole genome shotgun (WGS) entry which is preliminary data.</text>
</comment>
<dbReference type="GO" id="GO:0032259">
    <property type="term" value="P:methylation"/>
    <property type="evidence" value="ECO:0007669"/>
    <property type="project" value="UniProtKB-KW"/>
</dbReference>
<keyword evidence="1" id="KW-0489">Methyltransferase</keyword>
<name>A0A364K6N4_9BACL</name>
<dbReference type="Proteomes" id="UP000251213">
    <property type="component" value="Unassembled WGS sequence"/>
</dbReference>
<proteinExistence type="predicted"/>
<evidence type="ECO:0000256" key="1">
    <source>
        <dbReference type="ARBA" id="ARBA00022603"/>
    </source>
</evidence>
<evidence type="ECO:0000313" key="4">
    <source>
        <dbReference type="EMBL" id="RAL25954.1"/>
    </source>
</evidence>
<reference evidence="4 5" key="2">
    <citation type="submission" date="2018-06" db="EMBL/GenBank/DDBJ databases">
        <authorList>
            <person name="Zhirakovskaya E."/>
        </authorList>
    </citation>
    <scope>NUCLEOTIDE SEQUENCE [LARGE SCALE GENOMIC DNA]</scope>
    <source>
        <strain evidence="4 5">FBKL4.011</strain>
    </source>
</reference>